<evidence type="ECO:0000313" key="3">
    <source>
        <dbReference type="EMBL" id="MET4567942.1"/>
    </source>
</evidence>
<keyword evidence="1" id="KW-0732">Signal</keyword>
<keyword evidence="4" id="KW-1185">Reference proteome</keyword>
<dbReference type="InterPro" id="IPR032466">
    <property type="entry name" value="Metal_Hydrolase"/>
</dbReference>
<sequence length="555" mass="59543">MKRSLRLSLLALLALAPAVQAADLLVDNVNGYTLDSHGKLQHFQALLVDQGKVIATGSHAELASRAGDAKVIDGHGKTLLPGLIDAHGHVLELGYARNNVDLAGTKSLDEALAKVKAYAAAHPEAKWILGSGWNQEIWKLGRFPTAKELDTAVADRPVWLSRVDGHAGWANSAAIKLAGVDKASKDPNGGRIERDAGGNPTGVFVDGATALIDAKVPPPTPQQKAAALDTALAEMASVGLTGVGDAGIDLANYELYRQYADQHKLTARIYAMIRGTGDDFDTISKDGPLIGYGNDFLTVRAVKLFADGALGSRGAAMLAPYSDDPHNRGLLFLKPAELTAEIGKALGKGYQVAVHAIGDHANREVLDSYAAAYKTHPDGIARRNRVEHAQIVSLKDIPRFVPLQLIASMQPTHATSDMNMAEDRIGHERIKGAYAWQRFLKQGTIVAGGSDFPVESPNPFYGLYSAITREDHAGQPPGGWYPDQDMTPAEALRAFTLDAAYAEHAENTLGTLEPGKWADFILIDHDIFKDPASKIWNTKVLQTWVGGKQVYAAQD</sequence>
<accession>A0ABV2PSF0</accession>
<gene>
    <name evidence="3" type="ORF">ABIE04_000269</name>
</gene>
<evidence type="ECO:0000259" key="2">
    <source>
        <dbReference type="Pfam" id="PF07969"/>
    </source>
</evidence>
<dbReference type="SUPFAM" id="SSF51338">
    <property type="entry name" value="Composite domain of metallo-dependent hydrolases"/>
    <property type="match status" value="1"/>
</dbReference>
<feature type="domain" description="Amidohydrolase 3" evidence="2">
    <location>
        <begin position="70"/>
        <end position="551"/>
    </location>
</feature>
<dbReference type="CDD" id="cd01300">
    <property type="entry name" value="YtcJ_like"/>
    <property type="match status" value="1"/>
</dbReference>
<dbReference type="InterPro" id="IPR033932">
    <property type="entry name" value="YtcJ-like"/>
</dbReference>
<name>A0ABV2PSF0_9GAMM</name>
<dbReference type="InterPro" id="IPR011059">
    <property type="entry name" value="Metal-dep_hydrolase_composite"/>
</dbReference>
<organism evidence="3 4">
    <name type="scientific">Rhodanobacter soli</name>
    <dbReference type="NCBI Taxonomy" id="590609"/>
    <lineage>
        <taxon>Bacteria</taxon>
        <taxon>Pseudomonadati</taxon>
        <taxon>Pseudomonadota</taxon>
        <taxon>Gammaproteobacteria</taxon>
        <taxon>Lysobacterales</taxon>
        <taxon>Rhodanobacteraceae</taxon>
        <taxon>Rhodanobacter</taxon>
    </lineage>
</organism>
<proteinExistence type="predicted"/>
<dbReference type="Gene3D" id="3.10.310.70">
    <property type="match status" value="1"/>
</dbReference>
<dbReference type="PANTHER" id="PTHR22642">
    <property type="entry name" value="IMIDAZOLONEPROPIONASE"/>
    <property type="match status" value="1"/>
</dbReference>
<dbReference type="EMBL" id="JBEPSD010000001">
    <property type="protein sequence ID" value="MET4567942.1"/>
    <property type="molecule type" value="Genomic_DNA"/>
</dbReference>
<dbReference type="RefSeq" id="WP_354546801.1">
    <property type="nucleotide sequence ID" value="NZ_JBEPSD010000001.1"/>
</dbReference>
<dbReference type="InterPro" id="IPR013108">
    <property type="entry name" value="Amidohydro_3"/>
</dbReference>
<feature type="signal peptide" evidence="1">
    <location>
        <begin position="1"/>
        <end position="21"/>
    </location>
</feature>
<feature type="chain" id="PRO_5046908010" evidence="1">
    <location>
        <begin position="22"/>
        <end position="555"/>
    </location>
</feature>
<reference evidence="3 4" key="1">
    <citation type="submission" date="2024-06" db="EMBL/GenBank/DDBJ databases">
        <title>Sorghum-associated microbial communities from plants grown in Nebraska, USA.</title>
        <authorList>
            <person name="Schachtman D."/>
        </authorList>
    </citation>
    <scope>NUCLEOTIDE SEQUENCE [LARGE SCALE GENOMIC DNA]</scope>
    <source>
        <strain evidence="3 4">1757</strain>
    </source>
</reference>
<dbReference type="PANTHER" id="PTHR22642:SF2">
    <property type="entry name" value="PROTEIN LONG AFTER FAR-RED 3"/>
    <property type="match status" value="1"/>
</dbReference>
<dbReference type="Gene3D" id="3.20.20.140">
    <property type="entry name" value="Metal-dependent hydrolases"/>
    <property type="match status" value="1"/>
</dbReference>
<dbReference type="Gene3D" id="2.30.40.10">
    <property type="entry name" value="Urease, subunit C, domain 1"/>
    <property type="match status" value="1"/>
</dbReference>
<evidence type="ECO:0000313" key="4">
    <source>
        <dbReference type="Proteomes" id="UP001549251"/>
    </source>
</evidence>
<dbReference type="Pfam" id="PF07969">
    <property type="entry name" value="Amidohydro_3"/>
    <property type="match status" value="1"/>
</dbReference>
<dbReference type="SUPFAM" id="SSF51556">
    <property type="entry name" value="Metallo-dependent hydrolases"/>
    <property type="match status" value="1"/>
</dbReference>
<protein>
    <submittedName>
        <fullName evidence="3">Amidohydrolase YtcJ</fullName>
    </submittedName>
</protein>
<dbReference type="Proteomes" id="UP001549251">
    <property type="component" value="Unassembled WGS sequence"/>
</dbReference>
<evidence type="ECO:0000256" key="1">
    <source>
        <dbReference type="SAM" id="SignalP"/>
    </source>
</evidence>
<comment type="caution">
    <text evidence="3">The sequence shown here is derived from an EMBL/GenBank/DDBJ whole genome shotgun (WGS) entry which is preliminary data.</text>
</comment>